<comment type="subcellular location">
    <subcellularLocation>
        <location evidence="1">Membrane</location>
        <topology evidence="1">Single-pass membrane protein</topology>
    </subcellularLocation>
</comment>
<dbReference type="EMBL" id="HBUF01337084">
    <property type="protein sequence ID" value="CAG6698256.1"/>
    <property type="molecule type" value="Transcribed_RNA"/>
</dbReference>
<dbReference type="GO" id="GO:0016324">
    <property type="term" value="C:apical plasma membrane"/>
    <property type="evidence" value="ECO:0007669"/>
    <property type="project" value="TreeGrafter"/>
</dbReference>
<evidence type="ECO:0000259" key="6">
    <source>
        <dbReference type="Pfam" id="PF22441"/>
    </source>
</evidence>
<dbReference type="Pfam" id="PF22441">
    <property type="entry name" value="CLIC-like_N"/>
    <property type="match status" value="1"/>
</dbReference>
<dbReference type="EMBL" id="HBUF01036784">
    <property type="protein sequence ID" value="CAG6616747.1"/>
    <property type="molecule type" value="Transcribed_RNA"/>
</dbReference>
<protein>
    <submittedName>
        <fullName evidence="7">Chloride intracellular channel exc-4</fullName>
    </submittedName>
</protein>
<dbReference type="EMBL" id="HBUF01616961">
    <property type="protein sequence ID" value="CAG6780120.1"/>
    <property type="molecule type" value="Transcribed_RNA"/>
</dbReference>
<sequence>MMGDEENGVANGDVPVIELIIKASTIDGRRKGACLFCQEYFMDLYLLAELKTISLKVTTVDMQKPPPDFRTNFEATPPPILIDNGLAVLENEKIERHIMKNVPGGHNLFVQDKEVATLIENLYSKLKLMLLKKDDVSINGLMSHLRKINDHLGRKGTRFLTGDTMCCFDCELMPRLQHIRVAGSYFMQFEIPTHMNHLWHYMKHMYELEAFTQSCPADQDIINHYKLQQVWLMGMKMKKHEELEMPSFTTNIPIEVSTNGDD</sequence>
<dbReference type="FunFam" id="1.20.1050.10:FF:000040">
    <property type="entry name" value="chloride intracellular channel exc-4"/>
    <property type="match status" value="1"/>
</dbReference>
<dbReference type="EMBL" id="HBUF01616958">
    <property type="protein sequence ID" value="CAG6780117.1"/>
    <property type="molecule type" value="Transcribed_RNA"/>
</dbReference>
<dbReference type="FunFam" id="3.40.30.10:FF:000188">
    <property type="entry name" value="Chloride intracellular channel exc-4"/>
    <property type="match status" value="1"/>
</dbReference>
<dbReference type="EMBL" id="HBUF01337085">
    <property type="protein sequence ID" value="CAG6698257.1"/>
    <property type="molecule type" value="Transcribed_RNA"/>
</dbReference>
<keyword evidence="3" id="KW-0812">Transmembrane</keyword>
<organism evidence="7">
    <name type="scientific">Cacopsylla melanoneura</name>
    <dbReference type="NCBI Taxonomy" id="428564"/>
    <lineage>
        <taxon>Eukaryota</taxon>
        <taxon>Metazoa</taxon>
        <taxon>Ecdysozoa</taxon>
        <taxon>Arthropoda</taxon>
        <taxon>Hexapoda</taxon>
        <taxon>Insecta</taxon>
        <taxon>Pterygota</taxon>
        <taxon>Neoptera</taxon>
        <taxon>Paraneoptera</taxon>
        <taxon>Hemiptera</taxon>
        <taxon>Sternorrhyncha</taxon>
        <taxon>Psylloidea</taxon>
        <taxon>Psyllidae</taxon>
        <taxon>Psyllinae</taxon>
        <taxon>Cacopsylla</taxon>
    </lineage>
</organism>
<evidence type="ECO:0000256" key="1">
    <source>
        <dbReference type="ARBA" id="ARBA00004167"/>
    </source>
</evidence>
<evidence type="ECO:0000256" key="5">
    <source>
        <dbReference type="ARBA" id="ARBA00023136"/>
    </source>
</evidence>
<evidence type="ECO:0000256" key="3">
    <source>
        <dbReference type="ARBA" id="ARBA00022692"/>
    </source>
</evidence>
<dbReference type="PANTHER" id="PTHR43920:SF5">
    <property type="entry name" value="CHLORIDE INTRACELLULAR CHANNEL CLIC"/>
    <property type="match status" value="1"/>
</dbReference>
<proteinExistence type="inferred from homology"/>
<dbReference type="SUPFAM" id="SSF52833">
    <property type="entry name" value="Thioredoxin-like"/>
    <property type="match status" value="1"/>
</dbReference>
<dbReference type="EMBL" id="HBUF01337080">
    <property type="protein sequence ID" value="CAG6698252.1"/>
    <property type="molecule type" value="Transcribed_RNA"/>
</dbReference>
<evidence type="ECO:0000256" key="2">
    <source>
        <dbReference type="ARBA" id="ARBA00007655"/>
    </source>
</evidence>
<dbReference type="InterPro" id="IPR053823">
    <property type="entry name" value="CLIC_N"/>
</dbReference>
<name>A0A8D9F9E3_9HEMI</name>
<feature type="domain" description="CLIC N-terminal" evidence="6">
    <location>
        <begin position="15"/>
        <end position="98"/>
    </location>
</feature>
<dbReference type="Gene3D" id="3.40.30.10">
    <property type="entry name" value="Glutaredoxin"/>
    <property type="match status" value="1"/>
</dbReference>
<dbReference type="CDD" id="cd03061">
    <property type="entry name" value="GST_N_CLIC"/>
    <property type="match status" value="1"/>
</dbReference>
<dbReference type="SUPFAM" id="SSF47616">
    <property type="entry name" value="GST C-terminal domain-like"/>
    <property type="match status" value="1"/>
</dbReference>
<evidence type="ECO:0000313" key="7">
    <source>
        <dbReference type="EMBL" id="CAG6780120.1"/>
    </source>
</evidence>
<dbReference type="InterPro" id="IPR036249">
    <property type="entry name" value="Thioredoxin-like_sf"/>
</dbReference>
<comment type="similarity">
    <text evidence="2">Belongs to the chloride channel CLIC family.</text>
</comment>
<keyword evidence="5" id="KW-0472">Membrane</keyword>
<accession>A0A8D9F9E3</accession>
<dbReference type="PANTHER" id="PTHR43920">
    <property type="entry name" value="CHLORIDE INTRACELLULAR CHANNEL, ISOFORM A"/>
    <property type="match status" value="1"/>
</dbReference>
<dbReference type="GO" id="GO:0005737">
    <property type="term" value="C:cytoplasm"/>
    <property type="evidence" value="ECO:0007669"/>
    <property type="project" value="TreeGrafter"/>
</dbReference>
<dbReference type="EMBL" id="HBUF01337082">
    <property type="protein sequence ID" value="CAG6698254.1"/>
    <property type="molecule type" value="Transcribed_RNA"/>
</dbReference>
<dbReference type="EMBL" id="HBUF01036780">
    <property type="protein sequence ID" value="CAG6616739.1"/>
    <property type="molecule type" value="Transcribed_RNA"/>
</dbReference>
<dbReference type="GO" id="GO:0005254">
    <property type="term" value="F:chloride channel activity"/>
    <property type="evidence" value="ECO:0007669"/>
    <property type="project" value="TreeGrafter"/>
</dbReference>
<dbReference type="Gene3D" id="1.20.1050.10">
    <property type="match status" value="1"/>
</dbReference>
<dbReference type="InterPro" id="IPR036282">
    <property type="entry name" value="Glutathione-S-Trfase_C_sf"/>
</dbReference>
<evidence type="ECO:0000256" key="4">
    <source>
        <dbReference type="ARBA" id="ARBA00022989"/>
    </source>
</evidence>
<keyword evidence="4" id="KW-1133">Transmembrane helix</keyword>
<reference evidence="7" key="1">
    <citation type="submission" date="2021-05" db="EMBL/GenBank/DDBJ databases">
        <authorList>
            <person name="Alioto T."/>
            <person name="Alioto T."/>
            <person name="Gomez Garrido J."/>
        </authorList>
    </citation>
    <scope>NUCLEOTIDE SEQUENCE</scope>
</reference>
<dbReference type="AlphaFoldDB" id="A0A8D9F9E3"/>